<dbReference type="Proteomes" id="UP000623129">
    <property type="component" value="Unassembled WGS sequence"/>
</dbReference>
<name>A0A833RWH5_9POAL</name>
<dbReference type="AlphaFoldDB" id="A0A833RWH5"/>
<sequence length="61" mass="6725">MVPASLKKRRTCSICGEKEGHNSRTCPLLKNNGKGKRKAADDAESGVKKLDEICESDEDYL</sequence>
<dbReference type="OrthoDB" id="1745003at2759"/>
<organism evidence="1 2">
    <name type="scientific">Carex littledalei</name>
    <dbReference type="NCBI Taxonomy" id="544730"/>
    <lineage>
        <taxon>Eukaryota</taxon>
        <taxon>Viridiplantae</taxon>
        <taxon>Streptophyta</taxon>
        <taxon>Embryophyta</taxon>
        <taxon>Tracheophyta</taxon>
        <taxon>Spermatophyta</taxon>
        <taxon>Magnoliopsida</taxon>
        <taxon>Liliopsida</taxon>
        <taxon>Poales</taxon>
        <taxon>Cyperaceae</taxon>
        <taxon>Cyperoideae</taxon>
        <taxon>Cariceae</taxon>
        <taxon>Carex</taxon>
        <taxon>Carex subgen. Euthyceras</taxon>
    </lineage>
</organism>
<comment type="caution">
    <text evidence="1">The sequence shown here is derived from an EMBL/GenBank/DDBJ whole genome shotgun (WGS) entry which is preliminary data.</text>
</comment>
<protein>
    <recommendedName>
        <fullName evidence="3">CCHC-type domain-containing protein</fullName>
    </recommendedName>
</protein>
<proteinExistence type="predicted"/>
<evidence type="ECO:0008006" key="3">
    <source>
        <dbReference type="Google" id="ProtNLM"/>
    </source>
</evidence>
<evidence type="ECO:0000313" key="1">
    <source>
        <dbReference type="EMBL" id="KAF3340129.1"/>
    </source>
</evidence>
<accession>A0A833RWH5</accession>
<dbReference type="EMBL" id="SWLB01000003">
    <property type="protein sequence ID" value="KAF3340129.1"/>
    <property type="molecule type" value="Genomic_DNA"/>
</dbReference>
<keyword evidence="2" id="KW-1185">Reference proteome</keyword>
<reference evidence="1" key="1">
    <citation type="submission" date="2020-01" db="EMBL/GenBank/DDBJ databases">
        <title>Genome sequence of Kobresia littledalei, the first chromosome-level genome in the family Cyperaceae.</title>
        <authorList>
            <person name="Qu G."/>
        </authorList>
    </citation>
    <scope>NUCLEOTIDE SEQUENCE</scope>
    <source>
        <strain evidence="1">C.B.Clarke</strain>
        <tissue evidence="1">Leaf</tissue>
    </source>
</reference>
<evidence type="ECO:0000313" key="2">
    <source>
        <dbReference type="Proteomes" id="UP000623129"/>
    </source>
</evidence>
<gene>
    <name evidence="1" type="ORF">FCM35_KLT15900</name>
</gene>